<dbReference type="EMBL" id="JMCC02000001">
    <property type="protein sequence ID" value="KIG19545.1"/>
    <property type="molecule type" value="Genomic_DNA"/>
</dbReference>
<reference evidence="1 2" key="1">
    <citation type="submission" date="2014-12" db="EMBL/GenBank/DDBJ databases">
        <title>Genome assembly of Enhygromyxa salina DSM 15201.</title>
        <authorList>
            <person name="Sharma G."/>
            <person name="Subramanian S."/>
        </authorList>
    </citation>
    <scope>NUCLEOTIDE SEQUENCE [LARGE SCALE GENOMIC DNA]</scope>
    <source>
        <strain evidence="1 2">DSM 15201</strain>
    </source>
</reference>
<protein>
    <submittedName>
        <fullName evidence="1">Uncharacterized protein</fullName>
    </submittedName>
</protein>
<dbReference type="RefSeq" id="WP_052545901.1">
    <property type="nucleotide sequence ID" value="NZ_JMCC02000001.1"/>
</dbReference>
<sequence>MTCLIPDPPPAPEPRWSGSGYLELEAEGLPGAVEVRISTYTDEGVTLQPIKLPVGTVIASGEAEHTVAGTPDDELVVPVDEQLAKAPWESFKDPYGKVDWPITFTVTTPPVTSR</sequence>
<name>A0A0C2DDL7_9BACT</name>
<dbReference type="AlphaFoldDB" id="A0A0C2DDL7"/>
<evidence type="ECO:0000313" key="2">
    <source>
        <dbReference type="Proteomes" id="UP000031599"/>
    </source>
</evidence>
<proteinExistence type="predicted"/>
<accession>A0A0C2DDL7</accession>
<evidence type="ECO:0000313" key="1">
    <source>
        <dbReference type="EMBL" id="KIG19545.1"/>
    </source>
</evidence>
<gene>
    <name evidence="1" type="ORF">DB30_00054</name>
</gene>
<comment type="caution">
    <text evidence="1">The sequence shown here is derived from an EMBL/GenBank/DDBJ whole genome shotgun (WGS) entry which is preliminary data.</text>
</comment>
<organism evidence="1 2">
    <name type="scientific">Enhygromyxa salina</name>
    <dbReference type="NCBI Taxonomy" id="215803"/>
    <lineage>
        <taxon>Bacteria</taxon>
        <taxon>Pseudomonadati</taxon>
        <taxon>Myxococcota</taxon>
        <taxon>Polyangia</taxon>
        <taxon>Nannocystales</taxon>
        <taxon>Nannocystaceae</taxon>
        <taxon>Enhygromyxa</taxon>
    </lineage>
</organism>
<dbReference type="Proteomes" id="UP000031599">
    <property type="component" value="Unassembled WGS sequence"/>
</dbReference>